<feature type="transmembrane region" description="Helical" evidence="6">
    <location>
        <begin position="277"/>
        <end position="299"/>
    </location>
</feature>
<keyword evidence="2" id="KW-1003">Cell membrane</keyword>
<gene>
    <name evidence="7" type="ORF">CFX0092_A3410</name>
</gene>
<feature type="transmembrane region" description="Helical" evidence="6">
    <location>
        <begin position="43"/>
        <end position="61"/>
    </location>
</feature>
<sequence length="342" mass="37482">MEQNTRKGQWQLWVGLFIGVACLAAVFIFYARPGEIIDSLRHVHLGYLAIGALGIVAFLFLRAVRWRFMLDSGPPFSQVFHIQNIGYMLTQLLPFRLGDVARAILIGNVPPITIAQGISTMVVERLLDMLLIVVLLPFTLSGITTLPDWMRSFAVFSGFAAIGGIVVLVIAANQRERATRLADGVLARLLPFLDRAAWVRRFDELLIGLKSLTTLRDGLILTILSILIWVPILVAYFFTMRAVGLNPTWVMAGFVVCAAAFSVAVPSTPGQAGPFHFAVITALQLYGQPAAPSAAFAFLYHVLNIVMMLLFGVIGILGTGVTFRHVLNSAQSFVSRQRAETP</sequence>
<accession>A0A160T7I4</accession>
<keyword evidence="4 6" id="KW-1133">Transmembrane helix</keyword>
<dbReference type="AlphaFoldDB" id="A0A160T7I4"/>
<evidence type="ECO:0000256" key="2">
    <source>
        <dbReference type="ARBA" id="ARBA00022475"/>
    </source>
</evidence>
<dbReference type="PROSITE" id="PS51257">
    <property type="entry name" value="PROKAR_LIPOPROTEIN"/>
    <property type="match status" value="1"/>
</dbReference>
<evidence type="ECO:0000256" key="5">
    <source>
        <dbReference type="ARBA" id="ARBA00023136"/>
    </source>
</evidence>
<dbReference type="Pfam" id="PF03706">
    <property type="entry name" value="LPG_synthase_TM"/>
    <property type="match status" value="1"/>
</dbReference>
<reference evidence="7" key="1">
    <citation type="submission" date="2016-01" db="EMBL/GenBank/DDBJ databases">
        <authorList>
            <person name="Mcilroy J.S."/>
            <person name="Karst M S."/>
            <person name="Albertsen M."/>
        </authorList>
    </citation>
    <scope>NUCLEOTIDE SEQUENCE</scope>
    <source>
        <strain evidence="7">Cfx-K</strain>
    </source>
</reference>
<dbReference type="RefSeq" id="WP_095044521.1">
    <property type="nucleotide sequence ID" value="NZ_LN890655.1"/>
</dbReference>
<evidence type="ECO:0000256" key="1">
    <source>
        <dbReference type="ARBA" id="ARBA00004651"/>
    </source>
</evidence>
<feature type="transmembrane region" description="Helical" evidence="6">
    <location>
        <begin position="12"/>
        <end position="31"/>
    </location>
</feature>
<evidence type="ECO:0000313" key="7">
    <source>
        <dbReference type="EMBL" id="CUS05288.2"/>
    </source>
</evidence>
<dbReference type="InterPro" id="IPR022791">
    <property type="entry name" value="L-PG_synthase/AglD"/>
</dbReference>
<protein>
    <submittedName>
        <fullName evidence="7">Uncharacterized protein</fullName>
    </submittedName>
</protein>
<dbReference type="NCBIfam" id="TIGR00374">
    <property type="entry name" value="flippase-like domain"/>
    <property type="match status" value="1"/>
</dbReference>
<dbReference type="OrthoDB" id="161181at2"/>
<evidence type="ECO:0000256" key="4">
    <source>
        <dbReference type="ARBA" id="ARBA00022989"/>
    </source>
</evidence>
<keyword evidence="3 6" id="KW-0812">Transmembrane</keyword>
<dbReference type="EMBL" id="LN890655">
    <property type="protein sequence ID" value="CUS05288.2"/>
    <property type="molecule type" value="Genomic_DNA"/>
</dbReference>
<feature type="transmembrane region" description="Helical" evidence="6">
    <location>
        <begin position="152"/>
        <end position="172"/>
    </location>
</feature>
<evidence type="ECO:0000256" key="3">
    <source>
        <dbReference type="ARBA" id="ARBA00022692"/>
    </source>
</evidence>
<feature type="transmembrane region" description="Helical" evidence="6">
    <location>
        <begin position="126"/>
        <end position="146"/>
    </location>
</feature>
<comment type="subcellular location">
    <subcellularLocation>
        <location evidence="1">Cell membrane</location>
        <topology evidence="1">Multi-pass membrane protein</topology>
    </subcellularLocation>
</comment>
<evidence type="ECO:0000256" key="6">
    <source>
        <dbReference type="SAM" id="Phobius"/>
    </source>
</evidence>
<dbReference type="PANTHER" id="PTHR39087">
    <property type="entry name" value="UPF0104 MEMBRANE PROTEIN MJ1595"/>
    <property type="match status" value="1"/>
</dbReference>
<feature type="transmembrane region" description="Helical" evidence="6">
    <location>
        <begin position="244"/>
        <end position="265"/>
    </location>
</feature>
<feature type="transmembrane region" description="Helical" evidence="6">
    <location>
        <begin position="305"/>
        <end position="327"/>
    </location>
</feature>
<name>A0A160T7I4_9CHLR</name>
<dbReference type="KEGG" id="pbf:CFX0092_A3410"/>
<evidence type="ECO:0000313" key="8">
    <source>
        <dbReference type="Proteomes" id="UP000215027"/>
    </source>
</evidence>
<keyword evidence="8" id="KW-1185">Reference proteome</keyword>
<dbReference type="Proteomes" id="UP000215027">
    <property type="component" value="Chromosome I"/>
</dbReference>
<feature type="transmembrane region" description="Helical" evidence="6">
    <location>
        <begin position="219"/>
        <end position="238"/>
    </location>
</feature>
<proteinExistence type="predicted"/>
<dbReference type="GO" id="GO:0005886">
    <property type="term" value="C:plasma membrane"/>
    <property type="evidence" value="ECO:0007669"/>
    <property type="project" value="UniProtKB-SubCell"/>
</dbReference>
<organism evidence="7 8">
    <name type="scientific">Candidatus Promineifilum breve</name>
    <dbReference type="NCBI Taxonomy" id="1806508"/>
    <lineage>
        <taxon>Bacteria</taxon>
        <taxon>Bacillati</taxon>
        <taxon>Chloroflexota</taxon>
        <taxon>Ardenticatenia</taxon>
        <taxon>Candidatus Promineifilales</taxon>
        <taxon>Candidatus Promineifilaceae</taxon>
        <taxon>Candidatus Promineifilum</taxon>
    </lineage>
</organism>
<keyword evidence="5 6" id="KW-0472">Membrane</keyword>
<dbReference type="PANTHER" id="PTHR39087:SF2">
    <property type="entry name" value="UPF0104 MEMBRANE PROTEIN MJ1595"/>
    <property type="match status" value="1"/>
</dbReference>